<dbReference type="InterPro" id="IPR026822">
    <property type="entry name" value="Spp2/MOS2_G-patch"/>
</dbReference>
<comment type="subcellular location">
    <subcellularLocation>
        <location evidence="1">Nucleus</location>
    </subcellularLocation>
</comment>
<dbReference type="Pfam" id="PF25088">
    <property type="entry name" value="GPKOW_C"/>
    <property type="match status" value="1"/>
</dbReference>
<dbReference type="PANTHER" id="PTHR15818">
    <property type="entry name" value="G PATCH AND KOW-CONTAINING"/>
    <property type="match status" value="1"/>
</dbReference>
<feature type="region of interest" description="Disordered" evidence="3">
    <location>
        <begin position="1"/>
        <end position="27"/>
    </location>
</feature>
<sequence length="444" mass="49749">MKLSFSVHSAKPQSKPKQVKRLDDPWAAEDETAKGKLLITEFDPSKPAPAPTPVIPPIQNEWKPIKKMKNLHLPTAADTQSLAFELAADPHAHAHALESDMSYGLNLRNNKQDGGHDGLRLLRRPVPVEATMLHKLKDDLERLPEDQGFEEFKDVPVEGFGAALLAGYGWKEGMGIGKNAKEDVKVVQIKRRTDKEGLGFVGDAPAPLVRPNYDRDNNNIKDKDKEKVVRIVGGRDVGLKGSVVSRIGLDYLVLELSRSEEKVKVKVKVEDVAELGSKEEERCLRRLKAKRGRDEVEEKRGDGSRREERTPRDERRLVDHRKLSWLTSHIRVRVISRDFKGGRFYLKKGQILDVVGPTTCDISMDESREIVQGVSQDVLETAIPKRGGPVLVLAGKYKGVFGSLMERDFDRETAIVRDADTHNLLNVKLEQIAEYLGDPSLLGH</sequence>
<evidence type="ECO:0000313" key="6">
    <source>
        <dbReference type="Proteomes" id="UP001386955"/>
    </source>
</evidence>
<evidence type="ECO:0000256" key="1">
    <source>
        <dbReference type="ARBA" id="ARBA00004123"/>
    </source>
</evidence>
<comment type="caution">
    <text evidence="5">The sequence shown here is derived from an EMBL/GenBank/DDBJ whole genome shotgun (WGS) entry which is preliminary data.</text>
</comment>
<dbReference type="GO" id="GO:0003676">
    <property type="term" value="F:nucleic acid binding"/>
    <property type="evidence" value="ECO:0007669"/>
    <property type="project" value="InterPro"/>
</dbReference>
<evidence type="ECO:0000256" key="2">
    <source>
        <dbReference type="ARBA" id="ARBA00023242"/>
    </source>
</evidence>
<dbReference type="GO" id="GO:0000398">
    <property type="term" value="P:mRNA splicing, via spliceosome"/>
    <property type="evidence" value="ECO:0007669"/>
    <property type="project" value="InterPro"/>
</dbReference>
<dbReference type="PROSITE" id="PS50174">
    <property type="entry name" value="G_PATCH"/>
    <property type="match status" value="1"/>
</dbReference>
<keyword evidence="6" id="KW-1185">Reference proteome</keyword>
<dbReference type="AlphaFoldDB" id="A0AAN9XUB9"/>
<dbReference type="PANTHER" id="PTHR15818:SF2">
    <property type="entry name" value="G-PATCH DOMAIN AND KOW MOTIFS-CONTAINING PROTEIN"/>
    <property type="match status" value="1"/>
</dbReference>
<evidence type="ECO:0000259" key="4">
    <source>
        <dbReference type="PROSITE" id="PS50174"/>
    </source>
</evidence>
<organism evidence="5 6">
    <name type="scientific">Psophocarpus tetragonolobus</name>
    <name type="common">Winged bean</name>
    <name type="synonym">Dolichos tetragonolobus</name>
    <dbReference type="NCBI Taxonomy" id="3891"/>
    <lineage>
        <taxon>Eukaryota</taxon>
        <taxon>Viridiplantae</taxon>
        <taxon>Streptophyta</taxon>
        <taxon>Embryophyta</taxon>
        <taxon>Tracheophyta</taxon>
        <taxon>Spermatophyta</taxon>
        <taxon>Magnoliopsida</taxon>
        <taxon>eudicotyledons</taxon>
        <taxon>Gunneridae</taxon>
        <taxon>Pentapetalae</taxon>
        <taxon>rosids</taxon>
        <taxon>fabids</taxon>
        <taxon>Fabales</taxon>
        <taxon>Fabaceae</taxon>
        <taxon>Papilionoideae</taxon>
        <taxon>50 kb inversion clade</taxon>
        <taxon>NPAAA clade</taxon>
        <taxon>indigoferoid/millettioid clade</taxon>
        <taxon>Phaseoleae</taxon>
        <taxon>Psophocarpus</taxon>
    </lineage>
</organism>
<evidence type="ECO:0000313" key="5">
    <source>
        <dbReference type="EMBL" id="KAK7407799.1"/>
    </source>
</evidence>
<dbReference type="SMART" id="SM00443">
    <property type="entry name" value="G_patch"/>
    <property type="match status" value="1"/>
</dbReference>
<proteinExistence type="predicted"/>
<dbReference type="InterPro" id="IPR045166">
    <property type="entry name" value="Spp2-like"/>
</dbReference>
<dbReference type="Pfam" id="PF12656">
    <property type="entry name" value="G-patch_2"/>
    <property type="match status" value="1"/>
</dbReference>
<dbReference type="Proteomes" id="UP001386955">
    <property type="component" value="Unassembled WGS sequence"/>
</dbReference>
<feature type="domain" description="G-patch" evidence="4">
    <location>
        <begin position="157"/>
        <end position="203"/>
    </location>
</feature>
<name>A0AAN9XUB9_PSOTE</name>
<accession>A0AAN9XUB9</accession>
<feature type="region of interest" description="Disordered" evidence="3">
    <location>
        <begin position="294"/>
        <end position="314"/>
    </location>
</feature>
<protein>
    <recommendedName>
        <fullName evidence="4">G-patch domain-containing protein</fullName>
    </recommendedName>
</protein>
<dbReference type="InterPro" id="IPR000467">
    <property type="entry name" value="G_patch_dom"/>
</dbReference>
<dbReference type="EMBL" id="JAYMYS010000002">
    <property type="protein sequence ID" value="KAK7407799.1"/>
    <property type="molecule type" value="Genomic_DNA"/>
</dbReference>
<dbReference type="GO" id="GO:0005681">
    <property type="term" value="C:spliceosomal complex"/>
    <property type="evidence" value="ECO:0007669"/>
    <property type="project" value="TreeGrafter"/>
</dbReference>
<keyword evidence="2" id="KW-0539">Nucleus</keyword>
<reference evidence="5 6" key="1">
    <citation type="submission" date="2024-01" db="EMBL/GenBank/DDBJ databases">
        <title>The genomes of 5 underutilized Papilionoideae crops provide insights into root nodulation and disease resistanc.</title>
        <authorList>
            <person name="Jiang F."/>
        </authorList>
    </citation>
    <scope>NUCLEOTIDE SEQUENCE [LARGE SCALE GENOMIC DNA]</scope>
    <source>
        <strain evidence="5">DUOXIRENSHENG_FW03</strain>
        <tissue evidence="5">Leaves</tissue>
    </source>
</reference>
<gene>
    <name evidence="5" type="ORF">VNO78_09889</name>
</gene>
<evidence type="ECO:0000256" key="3">
    <source>
        <dbReference type="SAM" id="MobiDB-lite"/>
    </source>
</evidence>
<dbReference type="Gene3D" id="2.30.30.140">
    <property type="match status" value="1"/>
</dbReference>